<accession>A0A175RIW0</accession>
<organism evidence="1 2">
    <name type="scientific">Aureimonas ureilytica</name>
    <dbReference type="NCBI Taxonomy" id="401562"/>
    <lineage>
        <taxon>Bacteria</taxon>
        <taxon>Pseudomonadati</taxon>
        <taxon>Pseudomonadota</taxon>
        <taxon>Alphaproteobacteria</taxon>
        <taxon>Hyphomicrobiales</taxon>
        <taxon>Aurantimonadaceae</taxon>
        <taxon>Aureimonas</taxon>
    </lineage>
</organism>
<dbReference type="PATRIC" id="fig|401562.4.peg.3428"/>
<keyword evidence="2" id="KW-1185">Reference proteome</keyword>
<dbReference type="InterPro" id="IPR036465">
    <property type="entry name" value="vWFA_dom_sf"/>
</dbReference>
<comment type="caution">
    <text evidence="1">The sequence shown here is derived from an EMBL/GenBank/DDBJ whole genome shotgun (WGS) entry which is preliminary data.</text>
</comment>
<evidence type="ECO:0000313" key="2">
    <source>
        <dbReference type="Proteomes" id="UP000078529"/>
    </source>
</evidence>
<dbReference type="Proteomes" id="UP000078529">
    <property type="component" value="Unassembled WGS sequence"/>
</dbReference>
<gene>
    <name evidence="1" type="ORF">NS365_17720</name>
</gene>
<dbReference type="SUPFAM" id="SSF53300">
    <property type="entry name" value="vWA-like"/>
    <property type="match status" value="1"/>
</dbReference>
<proteinExistence type="predicted"/>
<protein>
    <submittedName>
        <fullName evidence="1">Uncharacterized protein</fullName>
    </submittedName>
</protein>
<dbReference type="Gene3D" id="3.40.50.410">
    <property type="entry name" value="von Willebrand factor, type A domain"/>
    <property type="match status" value="1"/>
</dbReference>
<name>A0A175RIW0_9HYPH</name>
<reference evidence="1 2" key="1">
    <citation type="journal article" date="2016" name="Front. Microbiol.">
        <title>Genomic Resource of Rice Seed Associated Bacteria.</title>
        <authorList>
            <person name="Midha S."/>
            <person name="Bansal K."/>
            <person name="Sharma S."/>
            <person name="Kumar N."/>
            <person name="Patil P.P."/>
            <person name="Chaudhry V."/>
            <person name="Patil P.B."/>
        </authorList>
    </citation>
    <scope>NUCLEOTIDE SEQUENCE [LARGE SCALE GENOMIC DNA]</scope>
    <source>
        <strain evidence="1 2">NS365</strain>
    </source>
</reference>
<dbReference type="AlphaFoldDB" id="A0A175RIW0"/>
<sequence length="86" mass="9505">MSSKADKAAIEVNQTNNDTLSICSYAKNKKIEVYTIAFMVDNATAKDMLRLCATDAKHYFDASDRNRLLSAFSGIAKAINQVRLAQ</sequence>
<evidence type="ECO:0000313" key="1">
    <source>
        <dbReference type="EMBL" id="KTR03705.1"/>
    </source>
</evidence>
<dbReference type="EMBL" id="LDQA01000047">
    <property type="protein sequence ID" value="KTR03705.1"/>
    <property type="molecule type" value="Genomic_DNA"/>
</dbReference>